<evidence type="ECO:0000256" key="1">
    <source>
        <dbReference type="ARBA" id="ARBA00001933"/>
    </source>
</evidence>
<keyword evidence="7" id="KW-1185">Reference proteome</keyword>
<proteinExistence type="predicted"/>
<dbReference type="SUPFAM" id="SSF53383">
    <property type="entry name" value="PLP-dependent transferases"/>
    <property type="match status" value="1"/>
</dbReference>
<dbReference type="EMBL" id="CAJDYZ010011439">
    <property type="protein sequence ID" value="CAD1479445.1"/>
    <property type="molecule type" value="Genomic_DNA"/>
</dbReference>
<keyword evidence="2" id="KW-0032">Aminotransferase</keyword>
<accession>A0A6V7HIM3</accession>
<dbReference type="InterPro" id="IPR015424">
    <property type="entry name" value="PyrdxlP-dep_Trfase"/>
</dbReference>
<dbReference type="InterPro" id="IPR015422">
    <property type="entry name" value="PyrdxlP-dep_Trfase_small"/>
</dbReference>
<comment type="caution">
    <text evidence="6">The sequence shown here is derived from an EMBL/GenBank/DDBJ whole genome shotgun (WGS) entry which is preliminary data.</text>
</comment>
<protein>
    <recommendedName>
        <fullName evidence="5">Aminotransferase class I/classII large domain-containing protein</fullName>
    </recommendedName>
</protein>
<feature type="non-terminal residue" evidence="6">
    <location>
        <position position="1"/>
    </location>
</feature>
<dbReference type="InterPro" id="IPR004839">
    <property type="entry name" value="Aminotransferase_I/II_large"/>
</dbReference>
<dbReference type="GO" id="GO:0008483">
    <property type="term" value="F:transaminase activity"/>
    <property type="evidence" value="ECO:0007669"/>
    <property type="project" value="UniProtKB-KW"/>
</dbReference>
<keyword evidence="4" id="KW-0663">Pyridoxal phosphate</keyword>
<name>A0A6V7HIM3_9HYME</name>
<reference evidence="6" key="1">
    <citation type="submission" date="2020-07" db="EMBL/GenBank/DDBJ databases">
        <authorList>
            <person name="Nazaruddin N."/>
        </authorList>
    </citation>
    <scope>NUCLEOTIDE SEQUENCE</scope>
</reference>
<feature type="domain" description="Aminotransferase class I/classII large" evidence="5">
    <location>
        <begin position="19"/>
        <end position="86"/>
    </location>
</feature>
<dbReference type="PANTHER" id="PTHR42790">
    <property type="entry name" value="AMINOTRANSFERASE"/>
    <property type="match status" value="1"/>
</dbReference>
<dbReference type="InterPro" id="IPR050859">
    <property type="entry name" value="Class-I_PLP-dep_aminotransf"/>
</dbReference>
<keyword evidence="3" id="KW-0808">Transferase</keyword>
<gene>
    <name evidence="6" type="ORF">MHI_LOCUS859428</name>
</gene>
<dbReference type="GO" id="GO:1901605">
    <property type="term" value="P:alpha-amino acid metabolic process"/>
    <property type="evidence" value="ECO:0007669"/>
    <property type="project" value="TreeGrafter"/>
</dbReference>
<evidence type="ECO:0000256" key="3">
    <source>
        <dbReference type="ARBA" id="ARBA00022679"/>
    </source>
</evidence>
<dbReference type="OrthoDB" id="691673at2759"/>
<dbReference type="Pfam" id="PF00155">
    <property type="entry name" value="Aminotran_1_2"/>
    <property type="match status" value="1"/>
</dbReference>
<dbReference type="PANTHER" id="PTHR42790:SF19">
    <property type="entry name" value="KYNURENINE_ALPHA-AMINOADIPATE AMINOTRANSFERASE, MITOCHONDRIAL"/>
    <property type="match status" value="1"/>
</dbReference>
<evidence type="ECO:0000259" key="5">
    <source>
        <dbReference type="Pfam" id="PF00155"/>
    </source>
</evidence>
<dbReference type="GO" id="GO:0030170">
    <property type="term" value="F:pyridoxal phosphate binding"/>
    <property type="evidence" value="ECO:0007669"/>
    <property type="project" value="InterPro"/>
</dbReference>
<sequence>FPLYFFKQRKSHVVGLAEWNIPKGGMFVWLKVNKIKDVMELADKECISHGIFVIPGHAFNYDRSKPEQHIRLSYSFSTPEEIDEVLVLSGPSLYLIYLPSF</sequence>
<dbReference type="AlphaFoldDB" id="A0A6V7HIM3"/>
<dbReference type="Gene3D" id="3.90.1150.10">
    <property type="entry name" value="Aspartate Aminotransferase, domain 1"/>
    <property type="match status" value="1"/>
</dbReference>
<evidence type="ECO:0000313" key="7">
    <source>
        <dbReference type="Proteomes" id="UP000752696"/>
    </source>
</evidence>
<organism evidence="6 7">
    <name type="scientific">Heterotrigona itama</name>
    <dbReference type="NCBI Taxonomy" id="395501"/>
    <lineage>
        <taxon>Eukaryota</taxon>
        <taxon>Metazoa</taxon>
        <taxon>Ecdysozoa</taxon>
        <taxon>Arthropoda</taxon>
        <taxon>Hexapoda</taxon>
        <taxon>Insecta</taxon>
        <taxon>Pterygota</taxon>
        <taxon>Neoptera</taxon>
        <taxon>Endopterygota</taxon>
        <taxon>Hymenoptera</taxon>
        <taxon>Apocrita</taxon>
        <taxon>Aculeata</taxon>
        <taxon>Apoidea</taxon>
        <taxon>Anthophila</taxon>
        <taxon>Apidae</taxon>
        <taxon>Heterotrigona</taxon>
    </lineage>
</organism>
<comment type="cofactor">
    <cofactor evidence="1">
        <name>pyridoxal 5'-phosphate</name>
        <dbReference type="ChEBI" id="CHEBI:597326"/>
    </cofactor>
</comment>
<feature type="non-terminal residue" evidence="6">
    <location>
        <position position="101"/>
    </location>
</feature>
<evidence type="ECO:0000313" key="6">
    <source>
        <dbReference type="EMBL" id="CAD1479445.1"/>
    </source>
</evidence>
<evidence type="ECO:0000256" key="2">
    <source>
        <dbReference type="ARBA" id="ARBA00022576"/>
    </source>
</evidence>
<dbReference type="Proteomes" id="UP000752696">
    <property type="component" value="Unassembled WGS sequence"/>
</dbReference>
<evidence type="ECO:0000256" key="4">
    <source>
        <dbReference type="ARBA" id="ARBA00022898"/>
    </source>
</evidence>